<name>A0A7C9VPR4_9BRAD</name>
<evidence type="ECO:0000256" key="1">
    <source>
        <dbReference type="SAM" id="MobiDB-lite"/>
    </source>
</evidence>
<sequence>MSLDEKPPGSDNKPRRYIRKRVRIQDEDVGYGKPPKAHQFKPGKSGNPKGRPKGAKSRKTILHEAANHKIGIRKNGKTRRITSLEGIFFKLTENALKGDVK</sequence>
<feature type="compositionally biased region" description="Basic and acidic residues" evidence="1">
    <location>
        <begin position="1"/>
        <end position="14"/>
    </location>
</feature>
<keyword evidence="4" id="KW-1185">Reference proteome</keyword>
<comment type="caution">
    <text evidence="3">The sequence shown here is derived from an EMBL/GenBank/DDBJ whole genome shotgun (WGS) entry which is preliminary data.</text>
</comment>
<dbReference type="EMBL" id="JAAMRR010001085">
    <property type="protein sequence ID" value="NGX97651.1"/>
    <property type="molecule type" value="Genomic_DNA"/>
</dbReference>
<dbReference type="Pfam" id="PF18932">
    <property type="entry name" value="DUF5681"/>
    <property type="match status" value="1"/>
</dbReference>
<feature type="compositionally biased region" description="Basic residues" evidence="1">
    <location>
        <begin position="50"/>
        <end position="60"/>
    </location>
</feature>
<accession>A0A7C9VPR4</accession>
<reference evidence="3" key="1">
    <citation type="submission" date="2020-02" db="EMBL/GenBank/DDBJ databases">
        <title>Draft genome sequence of Candidatus Afipia apatlaquensis IBT-C3, a potential strain for decolorization of textile dyes.</title>
        <authorList>
            <person name="Sanchez-Reyes A."/>
            <person name="Breton-Deval L."/>
            <person name="Mangelson H."/>
            <person name="Sanchez-Flores A."/>
        </authorList>
    </citation>
    <scope>NUCLEOTIDE SEQUENCE [LARGE SCALE GENOMIC DNA]</scope>
    <source>
        <strain evidence="3">IBT-C3</strain>
    </source>
</reference>
<feature type="non-terminal residue" evidence="3">
    <location>
        <position position="101"/>
    </location>
</feature>
<feature type="region of interest" description="Disordered" evidence="1">
    <location>
        <begin position="1"/>
        <end position="60"/>
    </location>
</feature>
<proteinExistence type="predicted"/>
<feature type="domain" description="DUF5681" evidence="2">
    <location>
        <begin position="36"/>
        <end position="101"/>
    </location>
</feature>
<dbReference type="InterPro" id="IPR043736">
    <property type="entry name" value="DUF5681"/>
</dbReference>
<evidence type="ECO:0000259" key="2">
    <source>
        <dbReference type="Pfam" id="PF18932"/>
    </source>
</evidence>
<protein>
    <recommendedName>
        <fullName evidence="2">DUF5681 domain-containing protein</fullName>
    </recommendedName>
</protein>
<evidence type="ECO:0000313" key="3">
    <source>
        <dbReference type="EMBL" id="NGX97651.1"/>
    </source>
</evidence>
<evidence type="ECO:0000313" key="4">
    <source>
        <dbReference type="Proteomes" id="UP000480266"/>
    </source>
</evidence>
<dbReference type="Proteomes" id="UP000480266">
    <property type="component" value="Unassembled WGS sequence"/>
</dbReference>
<gene>
    <name evidence="3" type="ORF">G4V63_21325</name>
</gene>
<organism evidence="3 4">
    <name type="scientific">Candidatus Afipia apatlaquensis</name>
    <dbReference type="NCBI Taxonomy" id="2712852"/>
    <lineage>
        <taxon>Bacteria</taxon>
        <taxon>Pseudomonadati</taxon>
        <taxon>Pseudomonadota</taxon>
        <taxon>Alphaproteobacteria</taxon>
        <taxon>Hyphomicrobiales</taxon>
        <taxon>Nitrobacteraceae</taxon>
        <taxon>Afipia</taxon>
    </lineage>
</organism>
<dbReference type="AlphaFoldDB" id="A0A7C9VPR4"/>